<gene>
    <name evidence="2" type="ORF">CTEN210_06183</name>
</gene>
<feature type="compositionally biased region" description="Basic residues" evidence="1">
    <location>
        <begin position="281"/>
        <end position="297"/>
    </location>
</feature>
<feature type="compositionally biased region" description="Polar residues" evidence="1">
    <location>
        <begin position="115"/>
        <end position="137"/>
    </location>
</feature>
<sequence>MMDVIKFAYGAEANLYTDVLKVVPQASEHEIQKAFVARRYELFNELQQASSNRPPKNAPSGSPVSGLSERQFAEKKMDALIASYRLLSDSSERHQYNLSLSLTAAKAKKVKQAESSVVSPSGVQHFDNSFESVNMNDSAEKRSKDPNNSRDMATPYSNPNILPSRTKQDSTSPIDAKKKLFNSPDLVQEKRSKNEQGILKNANGKSTSTKKNVKASFKTFDNQYQDSDTSSFRTDGSSLEDDSSFTDGTDEFGKLRRREDELKMKKSQKQAANGSPDRKVRWAKSAKVSPKKVKKRRERSDSAEDDNLSSWFGDGIGKELAGAASDTMLAFQQIFSAFSIDEDAIDAVSNTVVHATEDLEDNLH</sequence>
<evidence type="ECO:0000313" key="2">
    <source>
        <dbReference type="EMBL" id="GFH49707.1"/>
    </source>
</evidence>
<feature type="region of interest" description="Disordered" evidence="1">
    <location>
        <begin position="47"/>
        <end position="68"/>
    </location>
</feature>
<dbReference type="InterPro" id="IPR036869">
    <property type="entry name" value="J_dom_sf"/>
</dbReference>
<proteinExistence type="predicted"/>
<evidence type="ECO:0000256" key="1">
    <source>
        <dbReference type="SAM" id="MobiDB-lite"/>
    </source>
</evidence>
<evidence type="ECO:0000313" key="3">
    <source>
        <dbReference type="Proteomes" id="UP001054902"/>
    </source>
</evidence>
<feature type="compositionally biased region" description="Basic and acidic residues" evidence="1">
    <location>
        <begin position="251"/>
        <end position="264"/>
    </location>
</feature>
<protein>
    <recommendedName>
        <fullName evidence="4">J domain-containing protein</fullName>
    </recommendedName>
</protein>
<comment type="caution">
    <text evidence="2">The sequence shown here is derived from an EMBL/GenBank/DDBJ whole genome shotgun (WGS) entry which is preliminary data.</text>
</comment>
<feature type="compositionally biased region" description="Polar residues" evidence="1">
    <location>
        <begin position="149"/>
        <end position="173"/>
    </location>
</feature>
<keyword evidence="3" id="KW-1185">Reference proteome</keyword>
<feature type="compositionally biased region" description="Basic and acidic residues" evidence="1">
    <location>
        <begin position="138"/>
        <end position="148"/>
    </location>
</feature>
<dbReference type="Proteomes" id="UP001054902">
    <property type="component" value="Unassembled WGS sequence"/>
</dbReference>
<accession>A0AAD3CPD3</accession>
<dbReference type="Gene3D" id="1.10.287.110">
    <property type="entry name" value="DnaJ domain"/>
    <property type="match status" value="1"/>
</dbReference>
<feature type="compositionally biased region" description="Polar residues" evidence="1">
    <location>
        <begin position="223"/>
        <end position="237"/>
    </location>
</feature>
<dbReference type="EMBL" id="BLLK01000038">
    <property type="protein sequence ID" value="GFH49707.1"/>
    <property type="molecule type" value="Genomic_DNA"/>
</dbReference>
<organism evidence="2 3">
    <name type="scientific">Chaetoceros tenuissimus</name>
    <dbReference type="NCBI Taxonomy" id="426638"/>
    <lineage>
        <taxon>Eukaryota</taxon>
        <taxon>Sar</taxon>
        <taxon>Stramenopiles</taxon>
        <taxon>Ochrophyta</taxon>
        <taxon>Bacillariophyta</taxon>
        <taxon>Coscinodiscophyceae</taxon>
        <taxon>Chaetocerotophycidae</taxon>
        <taxon>Chaetocerotales</taxon>
        <taxon>Chaetocerotaceae</taxon>
        <taxon>Chaetoceros</taxon>
    </lineage>
</organism>
<feature type="region of interest" description="Disordered" evidence="1">
    <location>
        <begin position="223"/>
        <end position="308"/>
    </location>
</feature>
<feature type="region of interest" description="Disordered" evidence="1">
    <location>
        <begin position="115"/>
        <end position="211"/>
    </location>
</feature>
<evidence type="ECO:0008006" key="4">
    <source>
        <dbReference type="Google" id="ProtNLM"/>
    </source>
</evidence>
<feature type="compositionally biased region" description="Acidic residues" evidence="1">
    <location>
        <begin position="238"/>
        <end position="250"/>
    </location>
</feature>
<dbReference type="AlphaFoldDB" id="A0AAD3CPD3"/>
<feature type="compositionally biased region" description="Polar residues" evidence="1">
    <location>
        <begin position="47"/>
        <end position="65"/>
    </location>
</feature>
<reference evidence="2 3" key="1">
    <citation type="journal article" date="2021" name="Sci. Rep.">
        <title>The genome of the diatom Chaetoceros tenuissimus carries an ancient integrated fragment of an extant virus.</title>
        <authorList>
            <person name="Hongo Y."/>
            <person name="Kimura K."/>
            <person name="Takaki Y."/>
            <person name="Yoshida Y."/>
            <person name="Baba S."/>
            <person name="Kobayashi G."/>
            <person name="Nagasaki K."/>
            <person name="Hano T."/>
            <person name="Tomaru Y."/>
        </authorList>
    </citation>
    <scope>NUCLEOTIDE SEQUENCE [LARGE SCALE GENOMIC DNA]</scope>
    <source>
        <strain evidence="2 3">NIES-3715</strain>
    </source>
</reference>
<name>A0AAD3CPD3_9STRA</name>